<dbReference type="InterPro" id="IPR043901">
    <property type="entry name" value="DUF5787"/>
</dbReference>
<feature type="region of interest" description="Disordered" evidence="1">
    <location>
        <begin position="282"/>
        <end position="321"/>
    </location>
</feature>
<evidence type="ECO:0000313" key="2">
    <source>
        <dbReference type="EMBL" id="GGL28277.1"/>
    </source>
</evidence>
<accession>A0A830F7Z8</accession>
<reference evidence="2 3" key="1">
    <citation type="journal article" date="2019" name="Int. J. Syst. Evol. Microbiol.">
        <title>The Global Catalogue of Microorganisms (GCM) 10K type strain sequencing project: providing services to taxonomists for standard genome sequencing and annotation.</title>
        <authorList>
            <consortium name="The Broad Institute Genomics Platform"/>
            <consortium name="The Broad Institute Genome Sequencing Center for Infectious Disease"/>
            <person name="Wu L."/>
            <person name="Ma J."/>
        </authorList>
    </citation>
    <scope>NUCLEOTIDE SEQUENCE [LARGE SCALE GENOMIC DNA]</scope>
    <source>
        <strain evidence="2 3">JCM 19585</strain>
    </source>
</reference>
<feature type="compositionally biased region" description="Basic and acidic residues" evidence="1">
    <location>
        <begin position="286"/>
        <end position="300"/>
    </location>
</feature>
<dbReference type="RefSeq" id="WP_188879848.1">
    <property type="nucleotide sequence ID" value="NZ_BMPF01000001.1"/>
</dbReference>
<evidence type="ECO:0000313" key="3">
    <source>
        <dbReference type="Proteomes" id="UP000628840"/>
    </source>
</evidence>
<dbReference type="AlphaFoldDB" id="A0A830F7Z8"/>
<dbReference type="EMBL" id="BMPF01000001">
    <property type="protein sequence ID" value="GGL28277.1"/>
    <property type="molecule type" value="Genomic_DNA"/>
</dbReference>
<dbReference type="Proteomes" id="UP000628840">
    <property type="component" value="Unassembled WGS sequence"/>
</dbReference>
<keyword evidence="3" id="KW-1185">Reference proteome</keyword>
<name>A0A830F7Z8_9EURY</name>
<gene>
    <name evidence="2" type="ORF">GCM10009037_09920</name>
</gene>
<comment type="caution">
    <text evidence="2">The sequence shown here is derived from an EMBL/GenBank/DDBJ whole genome shotgun (WGS) entry which is preliminary data.</text>
</comment>
<dbReference type="Pfam" id="PF19100">
    <property type="entry name" value="DUF5787"/>
    <property type="match status" value="1"/>
</dbReference>
<proteinExistence type="predicted"/>
<protein>
    <submittedName>
        <fullName evidence="2">Uncharacterized protein</fullName>
    </submittedName>
</protein>
<organism evidence="2 3">
    <name type="scientific">Halarchaeum grantii</name>
    <dbReference type="NCBI Taxonomy" id="1193105"/>
    <lineage>
        <taxon>Archaea</taxon>
        <taxon>Methanobacteriati</taxon>
        <taxon>Methanobacteriota</taxon>
        <taxon>Stenosarchaea group</taxon>
        <taxon>Halobacteria</taxon>
        <taxon>Halobacteriales</taxon>
        <taxon>Halobacteriaceae</taxon>
    </lineage>
</organism>
<sequence>MREFGFELRLCARLERDYPVVARQLGTSVHAAGGRIVDVVCLTRGPEFDARAELTPEAIPAAAIEADIGVGRWRRVTEVFDGPPARARALAERGVEAGFLERARRDGHAVVRQVARYPDWVGDLVGVENKPDLGRPGDLDAQLRHDVSLGLLDYAVLATESYVTRAHLNRLPDAVGVWRVDAEASAIEVVREPTRLDASGWGLEPGERHAGRWAVRPVSPDAKATQRLRVAERAYGKGWRTYELPACANADRGAEAGAATLPHCAYKGRLVDAASECGPDCPGYEAGERPAVDRDSERAARQAWDPDAGGAREQSGLGRWT</sequence>
<dbReference type="OrthoDB" id="211869at2157"/>
<evidence type="ECO:0000256" key="1">
    <source>
        <dbReference type="SAM" id="MobiDB-lite"/>
    </source>
</evidence>